<proteinExistence type="predicted"/>
<accession>A0A2Z6QXG8</accession>
<protein>
    <submittedName>
        <fullName evidence="1">Uncharacterized protein</fullName>
    </submittedName>
</protein>
<sequence length="169" mass="19906">MLDLFSAIQHDIHDDIWNTHARNLHDFEKSILNINKRDKKNYRSTFRSSKKKHSSLLRKRSHGVAFPVTQSNNDVPVLASTPRSTQVNSRQSSFDPFNEIENFNPLARFDQGAFIRYTSCNFLHSGSWQSHRARSDVFNIDFSSFPFYRYFYNNSYFGSLSGFKFYFYA</sequence>
<evidence type="ECO:0000313" key="2">
    <source>
        <dbReference type="Proteomes" id="UP000247702"/>
    </source>
</evidence>
<dbReference type="AlphaFoldDB" id="A0A2Z6QXG8"/>
<name>A0A2Z6QXG8_9GLOM</name>
<reference evidence="1 2" key="1">
    <citation type="submission" date="2017-11" db="EMBL/GenBank/DDBJ databases">
        <title>The genome of Rhizophagus clarus HR1 reveals common genetic basis of auxotrophy among arbuscular mycorrhizal fungi.</title>
        <authorList>
            <person name="Kobayashi Y."/>
        </authorList>
    </citation>
    <scope>NUCLEOTIDE SEQUENCE [LARGE SCALE GENOMIC DNA]</scope>
    <source>
        <strain evidence="1 2">HR1</strain>
    </source>
</reference>
<organism evidence="1 2">
    <name type="scientific">Rhizophagus clarus</name>
    <dbReference type="NCBI Taxonomy" id="94130"/>
    <lineage>
        <taxon>Eukaryota</taxon>
        <taxon>Fungi</taxon>
        <taxon>Fungi incertae sedis</taxon>
        <taxon>Mucoromycota</taxon>
        <taxon>Glomeromycotina</taxon>
        <taxon>Glomeromycetes</taxon>
        <taxon>Glomerales</taxon>
        <taxon>Glomeraceae</taxon>
        <taxon>Rhizophagus</taxon>
    </lineage>
</organism>
<keyword evidence="2" id="KW-1185">Reference proteome</keyword>
<evidence type="ECO:0000313" key="1">
    <source>
        <dbReference type="EMBL" id="GBB93262.1"/>
    </source>
</evidence>
<comment type="caution">
    <text evidence="1">The sequence shown here is derived from an EMBL/GenBank/DDBJ whole genome shotgun (WGS) entry which is preliminary data.</text>
</comment>
<gene>
    <name evidence="1" type="ORF">RclHR1_02140015</name>
</gene>
<dbReference type="EMBL" id="BEXD01001269">
    <property type="protein sequence ID" value="GBB93262.1"/>
    <property type="molecule type" value="Genomic_DNA"/>
</dbReference>
<dbReference type="Proteomes" id="UP000247702">
    <property type="component" value="Unassembled WGS sequence"/>
</dbReference>